<comment type="caution">
    <text evidence="1">The sequence shown here is derived from an EMBL/GenBank/DDBJ whole genome shotgun (WGS) entry which is preliminary data.</text>
</comment>
<reference evidence="1" key="1">
    <citation type="submission" date="2023-04" db="EMBL/GenBank/DDBJ databases">
        <title>Draft Genome sequencing of Naganishia species isolated from polar environments using Oxford Nanopore Technology.</title>
        <authorList>
            <person name="Leo P."/>
            <person name="Venkateswaran K."/>
        </authorList>
    </citation>
    <scope>NUCLEOTIDE SEQUENCE</scope>
    <source>
        <strain evidence="1">MNA-CCFEE 5262</strain>
    </source>
</reference>
<dbReference type="Proteomes" id="UP001230649">
    <property type="component" value="Unassembled WGS sequence"/>
</dbReference>
<dbReference type="EMBL" id="JASBWS010000003">
    <property type="protein sequence ID" value="KAJ9116729.1"/>
    <property type="molecule type" value="Genomic_DNA"/>
</dbReference>
<keyword evidence="2" id="KW-1185">Reference proteome</keyword>
<organism evidence="1 2">
    <name type="scientific">Naganishia adeliensis</name>
    <dbReference type="NCBI Taxonomy" id="92952"/>
    <lineage>
        <taxon>Eukaryota</taxon>
        <taxon>Fungi</taxon>
        <taxon>Dikarya</taxon>
        <taxon>Basidiomycota</taxon>
        <taxon>Agaricomycotina</taxon>
        <taxon>Tremellomycetes</taxon>
        <taxon>Filobasidiales</taxon>
        <taxon>Filobasidiaceae</taxon>
        <taxon>Naganishia</taxon>
    </lineage>
</organism>
<evidence type="ECO:0000313" key="2">
    <source>
        <dbReference type="Proteomes" id="UP001230649"/>
    </source>
</evidence>
<evidence type="ECO:0000313" key="1">
    <source>
        <dbReference type="EMBL" id="KAJ9116729.1"/>
    </source>
</evidence>
<gene>
    <name evidence="1" type="ORF">QFC20_000664</name>
</gene>
<protein>
    <submittedName>
        <fullName evidence="1">Uncharacterized protein</fullName>
    </submittedName>
</protein>
<accession>A0ACC2X024</accession>
<sequence length="318" mass="33922">MSAMDIDKGLDELITSRKASNKNTKRGGAGGRRGGASAPAPGGARARYAGAVPATRGAQQQAAVAPLNQATKDSLKIIISNLPMDVDEAAVRELFHKTCGPVKSCSLAYDSKGKSKGVADVVFVRRGDAQKAFDQSYDGDEMRHVAFWGHGKRRPLAVTARLQLRFDDLTLLAKGGHDALIAFLEVSSLRSGIHRAHAEVVSAPQRHPRPLVSLLFLQFGMLCRHPVALSILRNQPVQRPLKIEVVIDFSTAPLASRLAPVVPAAKPAQPRVPAGAARGGARPGRGKRGGKRTGERPGKTQEELDKEMTDYVNANATA</sequence>
<proteinExistence type="predicted"/>
<name>A0ACC2X024_9TREE</name>